<organism evidence="2 3">
    <name type="scientific">Lamprobacter modestohalophilus</name>
    <dbReference type="NCBI Taxonomy" id="1064514"/>
    <lineage>
        <taxon>Bacteria</taxon>
        <taxon>Pseudomonadati</taxon>
        <taxon>Pseudomonadota</taxon>
        <taxon>Gammaproteobacteria</taxon>
        <taxon>Chromatiales</taxon>
        <taxon>Chromatiaceae</taxon>
        <taxon>Lamprobacter</taxon>
    </lineage>
</organism>
<dbReference type="EMBL" id="NRRY01000008">
    <property type="protein sequence ID" value="MBK1618217.1"/>
    <property type="molecule type" value="Genomic_DNA"/>
</dbReference>
<feature type="compositionally biased region" description="Low complexity" evidence="1">
    <location>
        <begin position="102"/>
        <end position="122"/>
    </location>
</feature>
<evidence type="ECO:0000313" key="2">
    <source>
        <dbReference type="EMBL" id="MBK1618217.1"/>
    </source>
</evidence>
<dbReference type="Gene3D" id="1.20.910.10">
    <property type="entry name" value="Heme oxygenase-like"/>
    <property type="match status" value="1"/>
</dbReference>
<dbReference type="GO" id="GO:0004392">
    <property type="term" value="F:heme oxygenase (decyclizing) activity"/>
    <property type="evidence" value="ECO:0007669"/>
    <property type="project" value="InterPro"/>
</dbReference>
<evidence type="ECO:0000313" key="3">
    <source>
        <dbReference type="Proteomes" id="UP001138768"/>
    </source>
</evidence>
<keyword evidence="3" id="KW-1185">Reference proteome</keyword>
<evidence type="ECO:0008006" key="4">
    <source>
        <dbReference type="Google" id="ProtNLM"/>
    </source>
</evidence>
<dbReference type="GO" id="GO:0006788">
    <property type="term" value="P:heme oxidation"/>
    <property type="evidence" value="ECO:0007669"/>
    <property type="project" value="InterPro"/>
</dbReference>
<dbReference type="InterPro" id="IPR016053">
    <property type="entry name" value="Haem_Oase-like"/>
</dbReference>
<reference evidence="2 3" key="1">
    <citation type="journal article" date="2020" name="Microorganisms">
        <title>Osmotic Adaptation and Compatible Solute Biosynthesis of Phototrophic Bacteria as Revealed from Genome Analyses.</title>
        <authorList>
            <person name="Imhoff J.F."/>
            <person name="Rahn T."/>
            <person name="Kunzel S."/>
            <person name="Keller A."/>
            <person name="Neulinger S.C."/>
        </authorList>
    </citation>
    <scope>NUCLEOTIDE SEQUENCE [LARGE SCALE GENOMIC DNA]</scope>
    <source>
        <strain evidence="2 3">DSM 25653</strain>
    </source>
</reference>
<comment type="caution">
    <text evidence="2">The sequence shown here is derived from an EMBL/GenBank/DDBJ whole genome shotgun (WGS) entry which is preliminary data.</text>
</comment>
<name>A0A9X0W7D9_9GAMM</name>
<dbReference type="CDD" id="cd19166">
    <property type="entry name" value="HemeO-bac"/>
    <property type="match status" value="1"/>
</dbReference>
<sequence length="240" mass="25718">MSVTKPQHSSLHQRLKANTTAWHSRLDSTPGLRQLIRPELTLTQYVAALQGLLDAHRRVEHQLQQLADDHPGICPNGLPAYRPRVPALLSDLSRLASKTDPTRTSTSTTAPISAPPAIRSAPEPAQSQQSPTASALASAHSVVLAQARYLGMRYVLEGATQGGKMISARVTAQLPQLLTEQACAYWTLLDAASTDWTALARSLARPAEDAAELAAITAGAVHAYQCFLDTFDPSTNPTVS</sequence>
<dbReference type="Proteomes" id="UP001138768">
    <property type="component" value="Unassembled WGS sequence"/>
</dbReference>
<dbReference type="SUPFAM" id="SSF48613">
    <property type="entry name" value="Heme oxygenase-like"/>
    <property type="match status" value="1"/>
</dbReference>
<feature type="region of interest" description="Disordered" evidence="1">
    <location>
        <begin position="96"/>
        <end position="133"/>
    </location>
</feature>
<evidence type="ECO:0000256" key="1">
    <source>
        <dbReference type="SAM" id="MobiDB-lite"/>
    </source>
</evidence>
<proteinExistence type="predicted"/>
<dbReference type="Pfam" id="PF01126">
    <property type="entry name" value="Heme_oxygenase"/>
    <property type="match status" value="1"/>
</dbReference>
<dbReference type="InterPro" id="IPR016084">
    <property type="entry name" value="Haem_Oase-like_multi-hlx"/>
</dbReference>
<dbReference type="AlphaFoldDB" id="A0A9X0W7D9"/>
<protein>
    <recommendedName>
        <fullName evidence="4">Heme oxygenase</fullName>
    </recommendedName>
</protein>
<accession>A0A9X0W7D9</accession>
<gene>
    <name evidence="2" type="ORF">CKO42_07120</name>
</gene>